<evidence type="ECO:0000256" key="7">
    <source>
        <dbReference type="ARBA" id="ARBA00022692"/>
    </source>
</evidence>
<accession>A0A7J7K229</accession>
<evidence type="ECO:0000256" key="5">
    <source>
        <dbReference type="ARBA" id="ARBA00022676"/>
    </source>
</evidence>
<keyword evidence="4 11" id="KW-0337">GPI-anchor biosynthesis</keyword>
<dbReference type="EC" id="2.4.1.-" evidence="11"/>
<dbReference type="GO" id="GO:0031501">
    <property type="term" value="C:mannosyltransferase complex"/>
    <property type="evidence" value="ECO:0007669"/>
    <property type="project" value="TreeGrafter"/>
</dbReference>
<keyword evidence="5 11" id="KW-0328">Glycosyltransferase</keyword>
<dbReference type="AlphaFoldDB" id="A0A7J7K229"/>
<dbReference type="GO" id="GO:0006506">
    <property type="term" value="P:GPI anchor biosynthetic process"/>
    <property type="evidence" value="ECO:0007669"/>
    <property type="project" value="UniProtKB-UniPathway"/>
</dbReference>
<dbReference type="Pfam" id="PF04188">
    <property type="entry name" value="Mannosyl_trans2"/>
    <property type="match status" value="1"/>
</dbReference>
<evidence type="ECO:0000256" key="3">
    <source>
        <dbReference type="ARBA" id="ARBA00008698"/>
    </source>
</evidence>
<evidence type="ECO:0000256" key="11">
    <source>
        <dbReference type="RuleBase" id="RU363112"/>
    </source>
</evidence>
<dbReference type="UniPathway" id="UPA00196"/>
<evidence type="ECO:0000313" key="13">
    <source>
        <dbReference type="Proteomes" id="UP000593567"/>
    </source>
</evidence>
<evidence type="ECO:0000256" key="8">
    <source>
        <dbReference type="ARBA" id="ARBA00022824"/>
    </source>
</evidence>
<feature type="transmembrane region" description="Helical" evidence="11">
    <location>
        <begin position="143"/>
        <end position="163"/>
    </location>
</feature>
<feature type="transmembrane region" description="Helical" evidence="11">
    <location>
        <begin position="42"/>
        <end position="60"/>
    </location>
</feature>
<keyword evidence="6 11" id="KW-0808">Transferase</keyword>
<dbReference type="GO" id="GO:0005789">
    <property type="term" value="C:endoplasmic reticulum membrane"/>
    <property type="evidence" value="ECO:0007669"/>
    <property type="project" value="UniProtKB-SubCell"/>
</dbReference>
<evidence type="ECO:0000256" key="2">
    <source>
        <dbReference type="ARBA" id="ARBA00004687"/>
    </source>
</evidence>
<evidence type="ECO:0000256" key="10">
    <source>
        <dbReference type="ARBA" id="ARBA00023136"/>
    </source>
</evidence>
<dbReference type="OrthoDB" id="10252502at2759"/>
<keyword evidence="9 11" id="KW-1133">Transmembrane helix</keyword>
<dbReference type="Proteomes" id="UP000593567">
    <property type="component" value="Unassembled WGS sequence"/>
</dbReference>
<keyword evidence="10 11" id="KW-0472">Membrane</keyword>
<reference evidence="12" key="1">
    <citation type="submission" date="2020-06" db="EMBL/GenBank/DDBJ databases">
        <title>Draft genome of Bugula neritina, a colonial animal packing powerful symbionts and potential medicines.</title>
        <authorList>
            <person name="Rayko M."/>
        </authorList>
    </citation>
    <scope>NUCLEOTIDE SEQUENCE [LARGE SCALE GENOMIC DNA]</scope>
    <source>
        <strain evidence="12">Kwan_BN1</strain>
    </source>
</reference>
<dbReference type="InterPro" id="IPR007315">
    <property type="entry name" value="PIG-V/Gpi18"/>
</dbReference>
<protein>
    <recommendedName>
        <fullName evidence="11">GPI mannosyltransferase 2</fullName>
        <ecNumber evidence="11">2.4.1.-</ecNumber>
    </recommendedName>
</protein>
<comment type="similarity">
    <text evidence="3 11">Belongs to the PIGV family.</text>
</comment>
<feature type="transmembrane region" description="Helical" evidence="11">
    <location>
        <begin position="113"/>
        <end position="131"/>
    </location>
</feature>
<evidence type="ECO:0000256" key="6">
    <source>
        <dbReference type="ARBA" id="ARBA00022679"/>
    </source>
</evidence>
<comment type="function">
    <text evidence="11">Mannosyltransferase involved in glycosylphosphatidylinositol-anchor biosynthesis.</text>
</comment>
<sequence length="478" mass="55362">MTVIRRRKGRPKCEHLSAELSNSKNESDMVWYTPRKAIKFAAYSRIIVLVIQVIANYLLADHEPDVFNPPGVQEPVGSLDPAVELLLGGFRRWDSIYMLHIAEHGYTYENTVAFFPAFPLLVKGIGMSLLYPLQHLMTFRHVLMVSAFLLNFTCFLIAAWYLYHLSTILIGKGNRPLFSVLAFSFNPASIFMSAAYSETLFVMLTLALMYHVEKKQCVKATIALALATATRSNGVVLAGYPLYFLLKTLFTSDQYPRRIGMIRDWMKWFSCVLYGLLPFFVFQYMCYVVYCKGHVYRKAVPSLLIDYARDRGYHVPSDEPSQWCYHQIPYAYGYIQKHHWNVGLGNYFELKQIPNFLLATPVVILSLYSVFDCITEFHISYKQSPSFRSWVKGKPMMYTPYLLHLLFLVLYGVFTVHIQILTRLIYSSSPLIYISVSKMLAKCTKTLQPSFPLKLIIWYHFLFIILGTIMHTNFYPWT</sequence>
<evidence type="ECO:0000256" key="9">
    <source>
        <dbReference type="ARBA" id="ARBA00022989"/>
    </source>
</evidence>
<keyword evidence="8 11" id="KW-0256">Endoplasmic reticulum</keyword>
<evidence type="ECO:0000256" key="1">
    <source>
        <dbReference type="ARBA" id="ARBA00004477"/>
    </source>
</evidence>
<name>A0A7J7K229_BUGNE</name>
<feature type="transmembrane region" description="Helical" evidence="11">
    <location>
        <begin position="222"/>
        <end position="245"/>
    </location>
</feature>
<organism evidence="12 13">
    <name type="scientific">Bugula neritina</name>
    <name type="common">Brown bryozoan</name>
    <name type="synonym">Sertularia neritina</name>
    <dbReference type="NCBI Taxonomy" id="10212"/>
    <lineage>
        <taxon>Eukaryota</taxon>
        <taxon>Metazoa</taxon>
        <taxon>Spiralia</taxon>
        <taxon>Lophotrochozoa</taxon>
        <taxon>Bryozoa</taxon>
        <taxon>Gymnolaemata</taxon>
        <taxon>Cheilostomatida</taxon>
        <taxon>Flustrina</taxon>
        <taxon>Buguloidea</taxon>
        <taxon>Bugulidae</taxon>
        <taxon>Bugula</taxon>
    </lineage>
</organism>
<evidence type="ECO:0000313" key="12">
    <source>
        <dbReference type="EMBL" id="KAF6032702.1"/>
    </source>
</evidence>
<feature type="transmembrane region" description="Helical" evidence="11">
    <location>
        <begin position="401"/>
        <end position="421"/>
    </location>
</feature>
<feature type="transmembrane region" description="Helical" evidence="11">
    <location>
        <begin position="265"/>
        <end position="290"/>
    </location>
</feature>
<proteinExistence type="inferred from homology"/>
<evidence type="ECO:0000256" key="4">
    <source>
        <dbReference type="ARBA" id="ARBA00022502"/>
    </source>
</evidence>
<dbReference type="PANTHER" id="PTHR12468:SF2">
    <property type="entry name" value="GPI MANNOSYLTRANSFERASE 2"/>
    <property type="match status" value="1"/>
</dbReference>
<keyword evidence="7 11" id="KW-0812">Transmembrane</keyword>
<dbReference type="GO" id="GO:0004376">
    <property type="term" value="F:GPI mannosyltransferase activity"/>
    <property type="evidence" value="ECO:0007669"/>
    <property type="project" value="InterPro"/>
</dbReference>
<comment type="subcellular location">
    <subcellularLocation>
        <location evidence="1 11">Endoplasmic reticulum membrane</location>
        <topology evidence="1 11">Multi-pass membrane protein</topology>
    </subcellularLocation>
</comment>
<dbReference type="EMBL" id="VXIV02001489">
    <property type="protein sequence ID" value="KAF6032702.1"/>
    <property type="molecule type" value="Genomic_DNA"/>
</dbReference>
<comment type="pathway">
    <text evidence="2 11">Glycolipid biosynthesis; glycosylphosphatidylinositol-anchor biosynthesis.</text>
</comment>
<feature type="transmembrane region" description="Helical" evidence="11">
    <location>
        <begin position="455"/>
        <end position="475"/>
    </location>
</feature>
<keyword evidence="13" id="KW-1185">Reference proteome</keyword>
<dbReference type="PANTHER" id="PTHR12468">
    <property type="entry name" value="GPI MANNOSYLTRANSFERASE 2"/>
    <property type="match status" value="1"/>
</dbReference>
<comment type="caution">
    <text evidence="12">The sequence shown here is derived from an EMBL/GenBank/DDBJ whole genome shotgun (WGS) entry which is preliminary data.</text>
</comment>
<dbReference type="GO" id="GO:0000009">
    <property type="term" value="F:alpha-1,6-mannosyltransferase activity"/>
    <property type="evidence" value="ECO:0007669"/>
    <property type="project" value="InterPro"/>
</dbReference>
<gene>
    <name evidence="12" type="ORF">EB796_008989</name>
</gene>
<feature type="transmembrane region" description="Helical" evidence="11">
    <location>
        <begin position="183"/>
        <end position="210"/>
    </location>
</feature>